<organism evidence="1">
    <name type="scientific">Tanacetum cinerariifolium</name>
    <name type="common">Dalmatian daisy</name>
    <name type="synonym">Chrysanthemum cinerariifolium</name>
    <dbReference type="NCBI Taxonomy" id="118510"/>
    <lineage>
        <taxon>Eukaryota</taxon>
        <taxon>Viridiplantae</taxon>
        <taxon>Streptophyta</taxon>
        <taxon>Embryophyta</taxon>
        <taxon>Tracheophyta</taxon>
        <taxon>Spermatophyta</taxon>
        <taxon>Magnoliopsida</taxon>
        <taxon>eudicotyledons</taxon>
        <taxon>Gunneridae</taxon>
        <taxon>Pentapetalae</taxon>
        <taxon>asterids</taxon>
        <taxon>campanulids</taxon>
        <taxon>Asterales</taxon>
        <taxon>Asteraceae</taxon>
        <taxon>Asteroideae</taxon>
        <taxon>Anthemideae</taxon>
        <taxon>Anthemidinae</taxon>
        <taxon>Tanacetum</taxon>
    </lineage>
</organism>
<comment type="caution">
    <text evidence="1">The sequence shown here is derived from an EMBL/GenBank/DDBJ whole genome shotgun (WGS) entry which is preliminary data.</text>
</comment>
<proteinExistence type="predicted"/>
<reference evidence="1" key="1">
    <citation type="journal article" date="2019" name="Sci. Rep.">
        <title>Draft genome of Tanacetum cinerariifolium, the natural source of mosquito coil.</title>
        <authorList>
            <person name="Yamashiro T."/>
            <person name="Shiraishi A."/>
            <person name="Satake H."/>
            <person name="Nakayama K."/>
        </authorList>
    </citation>
    <scope>NUCLEOTIDE SEQUENCE</scope>
</reference>
<protein>
    <submittedName>
        <fullName evidence="1">Uncharacterized protein</fullName>
    </submittedName>
</protein>
<sequence length="349" mass="39983">MDEGTKTYSFDHIFPWSNPSVPVDKTKYARDLLKTAHSESGSNEESRANDLSKKIKLEDLSEFLKDTRYAFFTLDSPQYETIIVTNECEEEEANKGNTYDTSHDDKLEQQKAKAEAKIASLKASPYYPDINQLTDLLVTFLKPELSKLLASENFASCLPADLKELPLKFTELFGEIKELKQHVKDTKIELPEDLKEILTKLETFSSAISSLTSQVAELNNIQWELPAKFQVIPALVSSVQKKLHTLDSLPSLLNKVTQTLDRQTFVTQYYTKKLLFDKYCDKMLKRKKSSKITNCKVLTKKGPITLKIYREDGSDEVISNIKVLRRLENIFTSVYAVVEKLKKDSWKEL</sequence>
<dbReference type="EMBL" id="BKCJ010009346">
    <property type="protein sequence ID" value="GEU86540.1"/>
    <property type="molecule type" value="Genomic_DNA"/>
</dbReference>
<dbReference type="AlphaFoldDB" id="A0A6L2NKK2"/>
<accession>A0A6L2NKK2</accession>
<evidence type="ECO:0000313" key="1">
    <source>
        <dbReference type="EMBL" id="GEU86540.1"/>
    </source>
</evidence>
<name>A0A6L2NKK2_TANCI</name>
<gene>
    <name evidence="1" type="ORF">Tci_058518</name>
</gene>